<sequence>MTVVSFREYERIPVVEALSSPTKRALSVAEINQLDALAVRLKIPVIEHLSRSRVRPAQYVGAVQLGGRRVEFLPKIEQTEVEADLPAPCSGAPGGSHFWWQAKRSGSLRTRHNGCRRRPKPSVRSSSASGRIFSASR</sequence>
<accession>A0A935W502</accession>
<gene>
    <name evidence="2" type="ORF">IPK02_18045</name>
</gene>
<feature type="compositionally biased region" description="Low complexity" evidence="1">
    <location>
        <begin position="122"/>
        <end position="137"/>
    </location>
</feature>
<comment type="caution">
    <text evidence="2">The sequence shown here is derived from an EMBL/GenBank/DDBJ whole genome shotgun (WGS) entry which is preliminary data.</text>
</comment>
<name>A0A935W502_9PROT</name>
<dbReference type="EMBL" id="JADJOT010000011">
    <property type="protein sequence ID" value="MBK7955692.1"/>
    <property type="molecule type" value="Genomic_DNA"/>
</dbReference>
<evidence type="ECO:0000313" key="2">
    <source>
        <dbReference type="EMBL" id="MBK7955692.1"/>
    </source>
</evidence>
<evidence type="ECO:0000313" key="3">
    <source>
        <dbReference type="Proteomes" id="UP000706151"/>
    </source>
</evidence>
<reference evidence="2 3" key="1">
    <citation type="submission" date="2020-10" db="EMBL/GenBank/DDBJ databases">
        <title>Connecting structure to function with the recovery of over 1000 high-quality activated sludge metagenome-assembled genomes encoding full-length rRNA genes using long-read sequencing.</title>
        <authorList>
            <person name="Singleton C.M."/>
            <person name="Petriglieri F."/>
            <person name="Kristensen J.M."/>
            <person name="Kirkegaard R.H."/>
            <person name="Michaelsen T.Y."/>
            <person name="Andersen M.H."/>
            <person name="Karst S.M."/>
            <person name="Dueholm M.S."/>
            <person name="Nielsen P.H."/>
            <person name="Albertsen M."/>
        </authorList>
    </citation>
    <scope>NUCLEOTIDE SEQUENCE [LARGE SCALE GENOMIC DNA]</scope>
    <source>
        <strain evidence="2">Fred_18-Q3-R57-64_BAT3C.720</strain>
    </source>
</reference>
<dbReference type="AlphaFoldDB" id="A0A935W502"/>
<proteinExistence type="predicted"/>
<organism evidence="2 3">
    <name type="scientific">Candidatus Accumulibacter affinis</name>
    <dbReference type="NCBI Taxonomy" id="2954384"/>
    <lineage>
        <taxon>Bacteria</taxon>
        <taxon>Pseudomonadati</taxon>
        <taxon>Pseudomonadota</taxon>
        <taxon>Betaproteobacteria</taxon>
        <taxon>Candidatus Accumulibacter</taxon>
    </lineage>
</organism>
<protein>
    <submittedName>
        <fullName evidence="2">Uncharacterized protein</fullName>
    </submittedName>
</protein>
<evidence type="ECO:0000256" key="1">
    <source>
        <dbReference type="SAM" id="MobiDB-lite"/>
    </source>
</evidence>
<feature type="compositionally biased region" description="Basic residues" evidence="1">
    <location>
        <begin position="109"/>
        <end position="121"/>
    </location>
</feature>
<feature type="region of interest" description="Disordered" evidence="1">
    <location>
        <begin position="108"/>
        <end position="137"/>
    </location>
</feature>
<dbReference type="Proteomes" id="UP000706151">
    <property type="component" value="Unassembled WGS sequence"/>
</dbReference>